<feature type="domain" description="Novel STAND NTPase 1" evidence="5">
    <location>
        <begin position="386"/>
        <end position="786"/>
    </location>
</feature>
<evidence type="ECO:0000256" key="1">
    <source>
        <dbReference type="ARBA" id="ARBA00022574"/>
    </source>
</evidence>
<organism evidence="7 8">
    <name type="scientific">Plectonema cf. radiosum LEGE 06105</name>
    <dbReference type="NCBI Taxonomy" id="945769"/>
    <lineage>
        <taxon>Bacteria</taxon>
        <taxon>Bacillati</taxon>
        <taxon>Cyanobacteriota</taxon>
        <taxon>Cyanophyceae</taxon>
        <taxon>Oscillatoriophycideae</taxon>
        <taxon>Oscillatoriales</taxon>
        <taxon>Microcoleaceae</taxon>
        <taxon>Plectonema</taxon>
    </lineage>
</organism>
<dbReference type="Pfam" id="PF20703">
    <property type="entry name" value="nSTAND1"/>
    <property type="match status" value="1"/>
</dbReference>
<feature type="repeat" description="WD" evidence="3">
    <location>
        <begin position="1142"/>
        <end position="1183"/>
    </location>
</feature>
<feature type="repeat" description="WD" evidence="3">
    <location>
        <begin position="1226"/>
        <end position="1266"/>
    </location>
</feature>
<dbReference type="InterPro" id="IPR055442">
    <property type="entry name" value="Beta-prop_EML-like_2nd"/>
</dbReference>
<dbReference type="PANTHER" id="PTHR19879">
    <property type="entry name" value="TRANSCRIPTION INITIATION FACTOR TFIID"/>
    <property type="match status" value="1"/>
</dbReference>
<evidence type="ECO:0000256" key="3">
    <source>
        <dbReference type="PROSITE-ProRule" id="PRU00221"/>
    </source>
</evidence>
<evidence type="ECO:0000259" key="4">
    <source>
        <dbReference type="Pfam" id="PF12770"/>
    </source>
</evidence>
<reference evidence="7" key="1">
    <citation type="submission" date="2020-10" db="EMBL/GenBank/DDBJ databases">
        <authorList>
            <person name="Castelo-Branco R."/>
            <person name="Eusebio N."/>
            <person name="Adriana R."/>
            <person name="Vieira A."/>
            <person name="Brugerolle De Fraissinette N."/>
            <person name="Rezende De Castro R."/>
            <person name="Schneider M.P."/>
            <person name="Vasconcelos V."/>
            <person name="Leao P.N."/>
        </authorList>
    </citation>
    <scope>NUCLEOTIDE SEQUENCE</scope>
    <source>
        <strain evidence="7">LEGE 06105</strain>
    </source>
</reference>
<evidence type="ECO:0000313" key="7">
    <source>
        <dbReference type="EMBL" id="MBE9215088.1"/>
    </source>
</evidence>
<dbReference type="InterPro" id="IPR019775">
    <property type="entry name" value="WD40_repeat_CS"/>
</dbReference>
<dbReference type="InterPro" id="IPR001680">
    <property type="entry name" value="WD40_rpt"/>
</dbReference>
<dbReference type="Pfam" id="PF12770">
    <property type="entry name" value="CHAT"/>
    <property type="match status" value="1"/>
</dbReference>
<dbReference type="Proteomes" id="UP000620559">
    <property type="component" value="Unassembled WGS sequence"/>
</dbReference>
<keyword evidence="2" id="KW-0677">Repeat</keyword>
<feature type="domain" description="CHAT" evidence="4">
    <location>
        <begin position="205"/>
        <end position="340"/>
    </location>
</feature>
<dbReference type="Gene3D" id="3.40.50.300">
    <property type="entry name" value="P-loop containing nucleotide triphosphate hydrolases"/>
    <property type="match status" value="1"/>
</dbReference>
<accession>A0A8J7F5X1</accession>
<dbReference type="Gene3D" id="2.130.10.10">
    <property type="entry name" value="YVTN repeat-like/Quinoprotein amine dehydrogenase"/>
    <property type="match status" value="7"/>
</dbReference>
<dbReference type="PROSITE" id="PS50082">
    <property type="entry name" value="WD_REPEATS_2"/>
    <property type="match status" value="14"/>
</dbReference>
<dbReference type="PRINTS" id="PR00320">
    <property type="entry name" value="GPROTEINBRPT"/>
</dbReference>
<feature type="domain" description="EML-like second beta-propeller" evidence="6">
    <location>
        <begin position="1065"/>
        <end position="1229"/>
    </location>
</feature>
<dbReference type="SUPFAM" id="SSF50978">
    <property type="entry name" value="WD40 repeat-like"/>
    <property type="match status" value="2"/>
</dbReference>
<dbReference type="InterPro" id="IPR015943">
    <property type="entry name" value="WD40/YVTN_repeat-like_dom_sf"/>
</dbReference>
<evidence type="ECO:0000256" key="2">
    <source>
        <dbReference type="ARBA" id="ARBA00022737"/>
    </source>
</evidence>
<feature type="repeat" description="WD" evidence="3">
    <location>
        <begin position="974"/>
        <end position="1015"/>
    </location>
</feature>
<dbReference type="InterPro" id="IPR024983">
    <property type="entry name" value="CHAT_dom"/>
</dbReference>
<dbReference type="CDD" id="cd00200">
    <property type="entry name" value="WD40"/>
    <property type="match status" value="3"/>
</dbReference>
<comment type="caution">
    <text evidence="7">The sequence shown here is derived from an EMBL/GenBank/DDBJ whole genome shotgun (WGS) entry which is preliminary data.</text>
</comment>
<evidence type="ECO:0000313" key="8">
    <source>
        <dbReference type="Proteomes" id="UP000620559"/>
    </source>
</evidence>
<keyword evidence="8" id="KW-1185">Reference proteome</keyword>
<feature type="repeat" description="WD" evidence="3">
    <location>
        <begin position="1267"/>
        <end position="1308"/>
    </location>
</feature>
<feature type="repeat" description="WD" evidence="3">
    <location>
        <begin position="1309"/>
        <end position="1350"/>
    </location>
</feature>
<feature type="repeat" description="WD" evidence="3">
    <location>
        <begin position="1477"/>
        <end position="1518"/>
    </location>
</feature>
<sequence length="1548" mass="173961">MEVWVNFQFVDGDFEQGFRNIQLQIDAFSTHTHSIQLKTQLPSAPEIPQSYELWKKTYDLLAQPKSRGFKQNQVTNISTDVCSEYAKYLKEKLNQWLLPIKSQLELVIPSNLNSDIRLIINAQEIKSEITKNILHHIPWQECNLFRENSASEVALCFKYLFSSSFEKVKKSDSETFRRIKIISILGDSQNIDTSTDEELILGLEKRGAETVFLKEPKREELHQLWDEPCDILFFAGHSESREHGRKGIIALNPDDSLDLEEIPQTLTSAINQGLKLAIFNSCDGLGLAQRLADLNLPYVIVWREPVPDKIAQKFLNFFLASYAGGDCLFTAVSKARGKLKELTGLSVSEKPLPGVSSLPIICKNTSEAPPTWEELGGLSGKLPKSPYQGLSAFKEADAPFFFGREKCINELVAAVKRKPLVAVVGASGSGKSSLVFAGLVPRLRATGDVEIISFRPGNNPLGNLAIAFNHHHKFSPPLPVQNSSENSTDTQTTLDQLVLEIDLRHDETQLAELINNIITKKHLLLIIDQFEELYTLAPQAERQFFLDALIYAINNVPRFTLLLTLRADFYGHALSHRPFSDALQQGIYNLAPMNREELRCAIEKPAQKMKVVLEEGLAETLIKDLGNERGRLPLLEFTLTQLWQNPRRWFLTHQAYQEIGGLEKALANYADTVLEKLSTNQQKRAEQIFIQLVCPGEGTEDTRRVATRKEVGEANWNLVKLLADRRLVVTGWDNAEKIETVEILHEALIREWETFRQWIQDNREFRIWQERLKPNVREWQDHKYDSGRLLQETPLSVALKWYSDRIDELTPQEKQFIAASAEKQNQQERVKKRRNQLTIFGLTVGLAIVSFFAILSEISRTDTEASRLSSTSEKFFNQNDHGAALTDAIKAGKLLKKSIWKAWIAPETKSQVVLALREVIYNYRVRSFKGHTYWVSKVSFSPDGKIIASASFDSTIKLWDVKTGKYIKTLKGDVKEDNSQVTSVSFSPNGKILASASYDGTVKLWDIETYQEIQTFQAHNSKVLDVSFSGDGQTIASASEDKTIKLWNVKTGKYIKTLNGHTDEVWDVSFSPDNQTIASASSDKTVKLWNAKTGENFKTLQRHTEKVLGVSFSPDGQTIASASSDKTVKLWNVSTGKNFKTLDKHTSWVYDVSFSPDGQTIASASSDKTVKLWNVKTFEEIETLNGHAHEVNGVSFSPDGQIIASASRDWTVKLWNVKTIQIIKTPETHTNEVRGVSFSLDGIVASASSDRTVKLWDVKTRRNLKTLKGHTGDVWGVSFSPDRKTIASASSDRTVKFWDVKTGRNIKTLEEHTGEVRDVSFSPDGKIVASASSDKTVKLWDVKTGRNIKTLKGHTEQVLGVSFSPDGKTIASASQDHTVKLWDAKTAENINTLEGHNIWVYGVSFSPDSQTIASASSDRTVKLWDVKTGRNINTLIGHSDEVNSTSFSPDGGTVASASRDRTVKLWDVKTGRIIKTLEAHKDWVNDVTFSPDGNKMASASKDWTIILWNLDLDDLLVQGCALIQDYLRNNPEVNEVDRKLCANFAQKF</sequence>
<dbReference type="InterPro" id="IPR027417">
    <property type="entry name" value="P-loop_NTPase"/>
</dbReference>
<feature type="repeat" description="WD" evidence="3">
    <location>
        <begin position="1393"/>
        <end position="1434"/>
    </location>
</feature>
<proteinExistence type="predicted"/>
<dbReference type="SUPFAM" id="SSF52540">
    <property type="entry name" value="P-loop containing nucleoside triphosphate hydrolases"/>
    <property type="match status" value="1"/>
</dbReference>
<feature type="repeat" description="WD" evidence="3">
    <location>
        <begin position="1184"/>
        <end position="1225"/>
    </location>
</feature>
<dbReference type="PROSITE" id="PS50294">
    <property type="entry name" value="WD_REPEATS_REGION"/>
    <property type="match status" value="14"/>
</dbReference>
<feature type="repeat" description="WD" evidence="3">
    <location>
        <begin position="1435"/>
        <end position="1476"/>
    </location>
</feature>
<protein>
    <submittedName>
        <fullName evidence="7">CHAT domain-containing protein</fullName>
    </submittedName>
</protein>
<feature type="repeat" description="WD" evidence="3">
    <location>
        <begin position="1351"/>
        <end position="1392"/>
    </location>
</feature>
<dbReference type="Pfam" id="PF23414">
    <property type="entry name" value="Beta-prop_EML_2"/>
    <property type="match status" value="1"/>
</dbReference>
<dbReference type="InterPro" id="IPR036322">
    <property type="entry name" value="WD40_repeat_dom_sf"/>
</dbReference>
<feature type="repeat" description="WD" evidence="3">
    <location>
        <begin position="928"/>
        <end position="969"/>
    </location>
</feature>
<dbReference type="InterPro" id="IPR049052">
    <property type="entry name" value="nSTAND1"/>
</dbReference>
<evidence type="ECO:0000259" key="5">
    <source>
        <dbReference type="Pfam" id="PF20703"/>
    </source>
</evidence>
<dbReference type="InterPro" id="IPR020472">
    <property type="entry name" value="WD40_PAC1"/>
</dbReference>
<feature type="repeat" description="WD" evidence="3">
    <location>
        <begin position="1016"/>
        <end position="1057"/>
    </location>
</feature>
<dbReference type="Pfam" id="PF00400">
    <property type="entry name" value="WD40"/>
    <property type="match status" value="9"/>
</dbReference>
<feature type="repeat" description="WD" evidence="3">
    <location>
        <begin position="1100"/>
        <end position="1141"/>
    </location>
</feature>
<name>A0A8J7F5X1_9CYAN</name>
<evidence type="ECO:0000259" key="6">
    <source>
        <dbReference type="Pfam" id="PF23414"/>
    </source>
</evidence>
<dbReference type="PANTHER" id="PTHR19879:SF9">
    <property type="entry name" value="TRANSCRIPTION INITIATION FACTOR TFIID SUBUNIT 5"/>
    <property type="match status" value="1"/>
</dbReference>
<gene>
    <name evidence="7" type="ORF">IQ247_20875</name>
</gene>
<feature type="repeat" description="WD" evidence="3">
    <location>
        <begin position="1058"/>
        <end position="1099"/>
    </location>
</feature>
<dbReference type="EMBL" id="JADEWL010000085">
    <property type="protein sequence ID" value="MBE9215088.1"/>
    <property type="molecule type" value="Genomic_DNA"/>
</dbReference>
<dbReference type="PROSITE" id="PS00678">
    <property type="entry name" value="WD_REPEATS_1"/>
    <property type="match status" value="14"/>
</dbReference>
<dbReference type="RefSeq" id="WP_193923073.1">
    <property type="nucleotide sequence ID" value="NZ_JADEWL010000085.1"/>
</dbReference>
<keyword evidence="1 3" id="KW-0853">WD repeat</keyword>
<dbReference type="SMART" id="SM00320">
    <property type="entry name" value="WD40"/>
    <property type="match status" value="14"/>
</dbReference>